<sequence length="591" mass="66348">MADQQEPIFTPASGYESFIYIYNKTKVDFALDRSKAILGSWAKGCPPNTIKAGAEALIQLNDSFGFSGSQGEVVYELYHPSDPDNALSFKVEFCDPYGRWNDNYLRTKSSNPKLVSCQVLDYNLTGHPFTGHVEVYLAENSANEMFDNAKSFDETNGDVHAAFEIGFNGPLGIKIRDPVHEDIAIAAFIASRMRFPKGTEYNNLDATQWEYMRGLLWSDDPLCLLFEDSRESNSELALGEKFLGDFYAGSPSSLTQRSHFGDLQFFHAMAAQSNEDPHDTKANMLSWLEIIYKLAIGVQDVKETDSLAGRFPTRFSSYSDPSGDASLRQLFLGRTPSYRKANISKRAFGHCLHMVQDSYAVGHTLRRLSNPGDLDGRDSEGEIPTSHIPLSRADLLVTGFFRFKPGKFARLGPIITFHTYSGQSKRHAHYDESKQPRSPRDLDSFNHIIGARDAIDKSIKLINYYTQKTKWEDGVRDFFANEVFVLDSKPTLSNPQVDERFGSPDTSSQSSLEADRVADEEYQMGMERKMAMLESGLAFSERVSPEPRSGCLGQLSHRCTTPILMFLKLLVAFIAIACAMFLFRGFRLARV</sequence>
<dbReference type="OrthoDB" id="5423490at2759"/>
<keyword evidence="2" id="KW-0812">Transmembrane</keyword>
<proteinExistence type="predicted"/>
<keyword evidence="2" id="KW-0472">Membrane</keyword>
<feature type="transmembrane region" description="Helical" evidence="2">
    <location>
        <begin position="563"/>
        <end position="583"/>
    </location>
</feature>
<dbReference type="AlphaFoldDB" id="A0A135SEZ0"/>
<protein>
    <submittedName>
        <fullName evidence="3">Uncharacterized protein</fullName>
    </submittedName>
</protein>
<evidence type="ECO:0000256" key="1">
    <source>
        <dbReference type="SAM" id="MobiDB-lite"/>
    </source>
</evidence>
<keyword evidence="4" id="KW-1185">Reference proteome</keyword>
<evidence type="ECO:0000313" key="3">
    <source>
        <dbReference type="EMBL" id="KXH34455.1"/>
    </source>
</evidence>
<organism evidence="3 4">
    <name type="scientific">Colletotrichum simmondsii</name>
    <dbReference type="NCBI Taxonomy" id="703756"/>
    <lineage>
        <taxon>Eukaryota</taxon>
        <taxon>Fungi</taxon>
        <taxon>Dikarya</taxon>
        <taxon>Ascomycota</taxon>
        <taxon>Pezizomycotina</taxon>
        <taxon>Sordariomycetes</taxon>
        <taxon>Hypocreomycetidae</taxon>
        <taxon>Glomerellales</taxon>
        <taxon>Glomerellaceae</taxon>
        <taxon>Colletotrichum</taxon>
        <taxon>Colletotrichum acutatum species complex</taxon>
    </lineage>
</organism>
<name>A0A135SEZ0_9PEZI</name>
<accession>A0A135SEZ0</accession>
<evidence type="ECO:0000313" key="4">
    <source>
        <dbReference type="Proteomes" id="UP000070328"/>
    </source>
</evidence>
<evidence type="ECO:0000256" key="2">
    <source>
        <dbReference type="SAM" id="Phobius"/>
    </source>
</evidence>
<comment type="caution">
    <text evidence="3">The sequence shown here is derived from an EMBL/GenBank/DDBJ whole genome shotgun (WGS) entry which is preliminary data.</text>
</comment>
<dbReference type="Proteomes" id="UP000070328">
    <property type="component" value="Unassembled WGS sequence"/>
</dbReference>
<gene>
    <name evidence="3" type="ORF">CSIM01_00366</name>
</gene>
<dbReference type="Gene3D" id="2.60.270.50">
    <property type="match status" value="1"/>
</dbReference>
<dbReference type="EMBL" id="JFBX01000586">
    <property type="protein sequence ID" value="KXH34455.1"/>
    <property type="molecule type" value="Genomic_DNA"/>
</dbReference>
<keyword evidence="2" id="KW-1133">Transmembrane helix</keyword>
<feature type="region of interest" description="Disordered" evidence="1">
    <location>
        <begin position="495"/>
        <end position="516"/>
    </location>
</feature>
<reference evidence="3 4" key="1">
    <citation type="submission" date="2014-02" db="EMBL/GenBank/DDBJ databases">
        <title>The genome sequence of Colletotrichum simmondsii CBS122122.</title>
        <authorList>
            <person name="Baroncelli R."/>
            <person name="Thon M.R."/>
        </authorList>
    </citation>
    <scope>NUCLEOTIDE SEQUENCE [LARGE SCALE GENOMIC DNA]</scope>
    <source>
        <strain evidence="3 4">CBS122122</strain>
    </source>
</reference>